<dbReference type="PROSITE" id="PS51123">
    <property type="entry name" value="OMPA_2"/>
    <property type="match status" value="1"/>
</dbReference>
<keyword evidence="2" id="KW-0732">Signal</keyword>
<reference evidence="5" key="1">
    <citation type="submission" date="2020-05" db="EMBL/GenBank/DDBJ databases">
        <title>Sulfur intermediates as new biogeochemical hubs in an aquatic model microbial ecosystem.</title>
        <authorList>
            <person name="Vigneron A."/>
        </authorList>
    </citation>
    <scope>NUCLEOTIDE SEQUENCE</scope>
    <source>
        <strain evidence="5">Bin.250</strain>
    </source>
</reference>
<dbReference type="InterPro" id="IPR002126">
    <property type="entry name" value="Cadherin-like_dom"/>
</dbReference>
<organism evidence="5 6">
    <name type="scientific">SAR86 cluster bacterium</name>
    <dbReference type="NCBI Taxonomy" id="2030880"/>
    <lineage>
        <taxon>Bacteria</taxon>
        <taxon>Pseudomonadati</taxon>
        <taxon>Pseudomonadota</taxon>
        <taxon>Gammaproteobacteria</taxon>
        <taxon>SAR86 cluster</taxon>
    </lineage>
</organism>
<feature type="signal peptide" evidence="2">
    <location>
        <begin position="1"/>
        <end position="15"/>
    </location>
</feature>
<evidence type="ECO:0000259" key="4">
    <source>
        <dbReference type="PROSITE" id="PS51123"/>
    </source>
</evidence>
<dbReference type="SUPFAM" id="SSF49464">
    <property type="entry name" value="Carboxypeptidase regulatory domain-like"/>
    <property type="match status" value="1"/>
</dbReference>
<proteinExistence type="predicted"/>
<dbReference type="NCBIfam" id="TIGR01451">
    <property type="entry name" value="B_ant_repeat"/>
    <property type="match status" value="1"/>
</dbReference>
<feature type="chain" id="PRO_5037685703" evidence="2">
    <location>
        <begin position="16"/>
        <end position="2176"/>
    </location>
</feature>
<dbReference type="Gene3D" id="3.30.1330.60">
    <property type="entry name" value="OmpA-like domain"/>
    <property type="match status" value="1"/>
</dbReference>
<dbReference type="PANTHER" id="PTHR30329">
    <property type="entry name" value="STATOR ELEMENT OF FLAGELLAR MOTOR COMPLEX"/>
    <property type="match status" value="1"/>
</dbReference>
<evidence type="ECO:0000259" key="3">
    <source>
        <dbReference type="PROSITE" id="PS50268"/>
    </source>
</evidence>
<sequence length="2176" mass="233759">MAFLCLTLLTPKIFAANNGDILTNLVVLTYTGNGTGVSSTVDVVFVDPSLPTAIGTTALALNCEIEPDCNSLIVENAVGQILGSLSATDADQATGHVFTVLDDDRFEVVTGKLKLKATLSVDFEVAPTIALTVRVVDAAGNIFDQVLVLNIRDVNEPPLNIVVDNRYVPPGSPGLAIGNISVEDPDLGEQHSYQILDDARFLIVDSVLRLAPDISLEADVRIPLAIIVTDKGGLTARLDVTVTTIAADIDRPRTSAVVTFLAPDPAGRELDIAPSACVPPAEFVVGQAEARDLVISQSGFETTVFAETAAYAVGDPLFISVKDADQNVLRLERETVTIKLSVATDSAEETVTLLETAVDSGEFVGYAYSTSQAPANNDCALTVAAREIITAVYTDVSDASDQQIAEALIAPVSFLFDDRTGLRVNGVILQLLDAVTDKPAAVRGDGPTFAIFPSSVRTGEPVSDAAGLIYVNAAGEYRFPSVPAGDYRLNIFNDQGLTFSNRPDAELQQLGNSAARSLVLTSTGPFRLSEASRGKPFHLSQGSMPRVDIAVQRKQRDLPPSMVTSAIIEFLQYSANPAVGAPVDVAETLCANGDRPQLMGFNNVVPPVPGVVNLLPTKTLNAGHPAFVRVTDPDQNSDQSVREKITIQLDVKASGDREYLLLTETGVNTGEFVGYIQTALGDTQTASCLLGVVKDEMVETTYIDAFDEADSVAAQILVDPFGKVFSARTGEPLDGATVTLIDVSTGELAKVFGDGPTFADYPNPIVTGSIVTDAAGLVYNYPDGKYRFPFVAPGNYRLAVSTLAADLIFPSIASIEDLQSLPGAPFALGDGYDGGVFNVPIGPPVNIDLPVDESVGDMFVSKQASKSIVAIGDFLQYRLSVQNTSATQVRGSLVLDRLPKGFRYQQGSLRVSGEKVPDPIVSADGRELQIPLPAVAEQSMDITYITEVTVGATKGPAINEARVIGALVSSTNVAQARVMVTDELFRNKAILIGQVSLAQCEAEPASPQDAAAVLDAESDQGTGLAGVRLFLEDGTYVITDDKGFWHIEGIKPGTHVVQLDVDSLPARYEASPCNASTRFAGSPYSQFVDVQGGTLWRADFKVQEKAPPESKVILEQTIKADSDGLWVAIQVSTVGDVAVTDVSAIYTVPDGWVIVPGTGTLDGQALSPSATIVGMVWKLGDILQEQELRFALAPKSNTQSSPMAPEIAIEVVDLRPRFGSRSTNLSAADIQALDELIISWHGKHWAEIQVVGHTDNVPVAPHNRQQFANNEVLSKARAKVVADYIKGKIVVDQITIVGAGDRYPIAVNSTVDGRSQNRRVEVVLKGVDIPGNSKRINANAEILNGESTVRLAFQSAGNKRGKTDSVTLPLNRLVGGFDRLNATVTAQAVGSWDAIEAELMPALLATRAPDVQGLISVVDGAHLANASNSVRFDMDSRLTPKLSVDGVEVSKEQIGFRMEDEATGKTIYNYIGVSFGEPGEHELLLQGFDSFGIARLEETANILRVGDIFSIHVADVSGNIADGTSPVKIRLELRDKAGEVIPAGSELQYKSDELRPLEKNMRLSDLSLARDGDYVKVSREGVVLFNPVSRSGSYRVSFKRNDAVEEVELFVEPEKRDWIMVGIAEGTVAHRTLSGNMQGLTEAGLDDELDAEGRVAFYAKGQIKGEYVLTMAYDTAKEKRNALQQTIDPNAYYSLYGDRSAVQYDAASREKLYLKLEKDQFYALFGDFSTGLSGNELSTYSRSLTGIKSEYKGEVFEFTGFVSEANQAFVKDEIRGDGTSGIYRLKANDVLINSEKIRIETRDRFHSQDIITARQMTRYVDYNIDYAAGTLFFKEPIFSQDTAFNPVFIVVDYELEGSGQSKLNAGGRIAYKPNENAEIGVTLITEGVQGREAELLGSDLKYQIDDNTEVRAEFAVSHSELDGETTTGSAALAEITHRSENLEAKGYMREQQGGFGLGQQSGGESGTRKIGVESTYEVTEDLSISGDVYRETNLQSASNQDVAALGIQYQADEYSVNAGLRTAVSDAGGQDQVSNQLTLGGNYRLPDGKTTLNASADTPLGGQGQAANFPQRLRVGLDYELNDKITLKAEQEFSWGEELNSQKTRIGMNAGLWEGGELVTSVSAEDEENSQRLAAVAGLKQRWEMNDNWSFDFGVDRSQTVKDSRAPPALAVLLSP</sequence>
<name>A0A973A7K7_9GAMM</name>
<dbReference type="SUPFAM" id="SSF56935">
    <property type="entry name" value="Porins"/>
    <property type="match status" value="1"/>
</dbReference>
<dbReference type="SMART" id="SM00112">
    <property type="entry name" value="CA"/>
    <property type="match status" value="2"/>
</dbReference>
<protein>
    <submittedName>
        <fullName evidence="5">OmpA family protein</fullName>
    </submittedName>
</protein>
<dbReference type="GO" id="GO:0016020">
    <property type="term" value="C:membrane"/>
    <property type="evidence" value="ECO:0007669"/>
    <property type="project" value="UniProtKB-UniRule"/>
</dbReference>
<dbReference type="CDD" id="cd07185">
    <property type="entry name" value="OmpA_C-like"/>
    <property type="match status" value="1"/>
</dbReference>
<gene>
    <name evidence="5" type="ORF">HQ497_02670</name>
</gene>
<dbReference type="InterPro" id="IPR047589">
    <property type="entry name" value="DUF11_rpt"/>
</dbReference>
<dbReference type="InterPro" id="IPR050330">
    <property type="entry name" value="Bact_OuterMem_StrucFunc"/>
</dbReference>
<dbReference type="GO" id="GO:0005509">
    <property type="term" value="F:calcium ion binding"/>
    <property type="evidence" value="ECO:0007669"/>
    <property type="project" value="InterPro"/>
</dbReference>
<evidence type="ECO:0000313" key="6">
    <source>
        <dbReference type="Proteomes" id="UP000754644"/>
    </source>
</evidence>
<dbReference type="PROSITE" id="PS50268">
    <property type="entry name" value="CADHERIN_2"/>
    <property type="match status" value="1"/>
</dbReference>
<dbReference type="Pfam" id="PF00691">
    <property type="entry name" value="OmpA"/>
    <property type="match status" value="1"/>
</dbReference>
<evidence type="ECO:0000256" key="1">
    <source>
        <dbReference type="PROSITE-ProRule" id="PRU00473"/>
    </source>
</evidence>
<dbReference type="Proteomes" id="UP000754644">
    <property type="component" value="Unassembled WGS sequence"/>
</dbReference>
<feature type="domain" description="Cadherin" evidence="3">
    <location>
        <begin position="79"/>
        <end position="159"/>
    </location>
</feature>
<feature type="domain" description="OmpA-like" evidence="4">
    <location>
        <begin position="1205"/>
        <end position="1328"/>
    </location>
</feature>
<dbReference type="InterPro" id="IPR036737">
    <property type="entry name" value="OmpA-like_sf"/>
</dbReference>
<dbReference type="SUPFAM" id="SSF103088">
    <property type="entry name" value="OmpA-like"/>
    <property type="match status" value="1"/>
</dbReference>
<dbReference type="EMBL" id="JABMOJ010000093">
    <property type="protein sequence ID" value="NQV64245.1"/>
    <property type="molecule type" value="Genomic_DNA"/>
</dbReference>
<accession>A0A973A7K7</accession>
<dbReference type="GO" id="GO:0007156">
    <property type="term" value="P:homophilic cell adhesion via plasma membrane adhesion molecules"/>
    <property type="evidence" value="ECO:0007669"/>
    <property type="project" value="InterPro"/>
</dbReference>
<dbReference type="CDD" id="cd11304">
    <property type="entry name" value="Cadherin_repeat"/>
    <property type="match status" value="1"/>
</dbReference>
<keyword evidence="1" id="KW-0472">Membrane</keyword>
<dbReference type="InterPro" id="IPR008969">
    <property type="entry name" value="CarboxyPept-like_regulatory"/>
</dbReference>
<dbReference type="PANTHER" id="PTHR30329:SF21">
    <property type="entry name" value="LIPOPROTEIN YIAD-RELATED"/>
    <property type="match status" value="1"/>
</dbReference>
<comment type="caution">
    <text evidence="5">The sequence shown here is derived from an EMBL/GenBank/DDBJ whole genome shotgun (WGS) entry which is preliminary data.</text>
</comment>
<evidence type="ECO:0000256" key="2">
    <source>
        <dbReference type="SAM" id="SignalP"/>
    </source>
</evidence>
<dbReference type="InterPro" id="IPR006665">
    <property type="entry name" value="OmpA-like"/>
</dbReference>
<evidence type="ECO:0000313" key="5">
    <source>
        <dbReference type="EMBL" id="NQV64245.1"/>
    </source>
</evidence>